<keyword evidence="3" id="KW-1185">Reference proteome</keyword>
<feature type="compositionally biased region" description="Low complexity" evidence="1">
    <location>
        <begin position="112"/>
        <end position="147"/>
    </location>
</feature>
<accession>A0A3R7QHB1</accession>
<evidence type="ECO:0000313" key="2">
    <source>
        <dbReference type="EMBL" id="ROT78862.1"/>
    </source>
</evidence>
<proteinExistence type="predicted"/>
<dbReference type="AlphaFoldDB" id="A0A3R7QHB1"/>
<dbReference type="PRINTS" id="PR01217">
    <property type="entry name" value="PRICHEXTENSN"/>
</dbReference>
<organism evidence="2 3">
    <name type="scientific">Penaeus vannamei</name>
    <name type="common">Whiteleg shrimp</name>
    <name type="synonym">Litopenaeus vannamei</name>
    <dbReference type="NCBI Taxonomy" id="6689"/>
    <lineage>
        <taxon>Eukaryota</taxon>
        <taxon>Metazoa</taxon>
        <taxon>Ecdysozoa</taxon>
        <taxon>Arthropoda</taxon>
        <taxon>Crustacea</taxon>
        <taxon>Multicrustacea</taxon>
        <taxon>Malacostraca</taxon>
        <taxon>Eumalacostraca</taxon>
        <taxon>Eucarida</taxon>
        <taxon>Decapoda</taxon>
        <taxon>Dendrobranchiata</taxon>
        <taxon>Penaeoidea</taxon>
        <taxon>Penaeidae</taxon>
        <taxon>Penaeus</taxon>
    </lineage>
</organism>
<dbReference type="EMBL" id="QCYY01001320">
    <property type="protein sequence ID" value="ROT78862.1"/>
    <property type="molecule type" value="Genomic_DNA"/>
</dbReference>
<dbReference type="Proteomes" id="UP000283509">
    <property type="component" value="Unassembled WGS sequence"/>
</dbReference>
<feature type="compositionally biased region" description="Pro residues" evidence="1">
    <location>
        <begin position="173"/>
        <end position="190"/>
    </location>
</feature>
<feature type="region of interest" description="Disordered" evidence="1">
    <location>
        <begin position="92"/>
        <end position="234"/>
    </location>
</feature>
<sequence>MSVSVGLRHRQRQGGVSSRPVPATLGVTSAAWRRAHRLSVYPVAARGNCWFVRPHCYRHGSWCHPTGRTGHPVVCGQMRVLSCTVSIRSRARGCSGQREVTWGQTKGPCHYTTPTPVTQPPTHTTTSTPQHTSNTNTTSPLPHTTPHTTHKTPLPPNPQHPPTQPPQTQTPSPTNPPPTQPHNPSPPHKPPTSTSTQHPPLHPPPTTHKHPFSYATPIPTHKHLPSPPTHKRAETRLPSISYPSSLSRPLPLKGFLSPGPFSLPSPCFSLFHVLPFPPPSLTPCHFPSPHSEPFLTSPTLPSLFFLLPLPLSFPSPLQPPLFPFPNFLLLLLQTPSFFCPFLLPGSSPSLPSCSLDSLPPFLSYLFPSFHRIHPSPPPPHIFPLPSHHSNHPHPPPSFIHSLPHLSLPSIHPSLPNPIPTPRPPPPPHSFLLPAPPLPSLLSPPLLLFFSLFPPFFSMKLSDDFPDGANPAAIWRG</sequence>
<reference evidence="2 3" key="2">
    <citation type="submission" date="2019-01" db="EMBL/GenBank/DDBJ databases">
        <title>The decoding of complex shrimp genome reveals the adaptation for benthos swimmer, frequently molting mechanism and breeding impact on genome.</title>
        <authorList>
            <person name="Sun Y."/>
            <person name="Gao Y."/>
            <person name="Yu Y."/>
        </authorList>
    </citation>
    <scope>NUCLEOTIDE SEQUENCE [LARGE SCALE GENOMIC DNA]</scope>
    <source>
        <tissue evidence="2">Muscle</tissue>
    </source>
</reference>
<feature type="compositionally biased region" description="Pro residues" evidence="1">
    <location>
        <begin position="153"/>
        <end position="165"/>
    </location>
</feature>
<feature type="region of interest" description="Disordered" evidence="1">
    <location>
        <begin position="1"/>
        <end position="21"/>
    </location>
</feature>
<name>A0A3R7QHB1_PENVA</name>
<evidence type="ECO:0000313" key="3">
    <source>
        <dbReference type="Proteomes" id="UP000283509"/>
    </source>
</evidence>
<reference evidence="2 3" key="1">
    <citation type="submission" date="2018-04" db="EMBL/GenBank/DDBJ databases">
        <authorList>
            <person name="Zhang X."/>
            <person name="Yuan J."/>
            <person name="Li F."/>
            <person name="Xiang J."/>
        </authorList>
    </citation>
    <scope>NUCLEOTIDE SEQUENCE [LARGE SCALE GENOMIC DNA]</scope>
    <source>
        <tissue evidence="2">Muscle</tissue>
    </source>
</reference>
<protein>
    <submittedName>
        <fullName evidence="2">Uncharacterized protein</fullName>
    </submittedName>
</protein>
<gene>
    <name evidence="2" type="ORF">C7M84_002424</name>
</gene>
<evidence type="ECO:0000256" key="1">
    <source>
        <dbReference type="SAM" id="MobiDB-lite"/>
    </source>
</evidence>
<comment type="caution">
    <text evidence="2">The sequence shown here is derived from an EMBL/GenBank/DDBJ whole genome shotgun (WGS) entry which is preliminary data.</text>
</comment>